<comment type="catalytic activity">
    <reaction evidence="1 4">
        <text>(4aS,6R)-4a-hydroxy-L-erythro-5,6,7,8-tetrahydrobiopterin = (6R)-L-erythro-6,7-dihydrobiopterin + H2O</text>
        <dbReference type="Rhea" id="RHEA:11920"/>
        <dbReference type="ChEBI" id="CHEBI:15377"/>
        <dbReference type="ChEBI" id="CHEBI:15642"/>
        <dbReference type="ChEBI" id="CHEBI:43120"/>
        <dbReference type="EC" id="4.2.1.96"/>
    </reaction>
</comment>
<evidence type="ECO:0000256" key="4">
    <source>
        <dbReference type="HAMAP-Rule" id="MF_00434"/>
    </source>
</evidence>
<dbReference type="PANTHER" id="PTHR12599">
    <property type="entry name" value="PTERIN-4-ALPHA-CARBINOLAMINE DEHYDRATASE"/>
    <property type="match status" value="1"/>
</dbReference>
<dbReference type="InterPro" id="IPR001533">
    <property type="entry name" value="Pterin_deHydtase"/>
</dbReference>
<dbReference type="SUPFAM" id="SSF55248">
    <property type="entry name" value="PCD-like"/>
    <property type="match status" value="1"/>
</dbReference>
<gene>
    <name evidence="5" type="primary">phhB</name>
    <name evidence="5" type="ORF">HHI_09077</name>
</gene>
<dbReference type="AlphaFoldDB" id="A0A059FST3"/>
<proteinExistence type="inferred from homology"/>
<dbReference type="Gene3D" id="3.30.1360.20">
    <property type="entry name" value="Transcriptional coactivator/pterin dehydratase"/>
    <property type="match status" value="1"/>
</dbReference>
<dbReference type="OrthoDB" id="9794987at2"/>
<dbReference type="InterPro" id="IPR036428">
    <property type="entry name" value="PCD_sf"/>
</dbReference>
<evidence type="ECO:0000256" key="3">
    <source>
        <dbReference type="ARBA" id="ARBA00023239"/>
    </source>
</evidence>
<dbReference type="NCBIfam" id="NF002018">
    <property type="entry name" value="PRK00823.1-3"/>
    <property type="match status" value="1"/>
</dbReference>
<dbReference type="CDD" id="cd00914">
    <property type="entry name" value="PCD_DCoH_subfamily_b"/>
    <property type="match status" value="1"/>
</dbReference>
<dbReference type="PANTHER" id="PTHR12599:SF0">
    <property type="entry name" value="PTERIN-4-ALPHA-CARBINOLAMINE DEHYDRATASE"/>
    <property type="match status" value="1"/>
</dbReference>
<keyword evidence="6" id="KW-1185">Reference proteome</keyword>
<evidence type="ECO:0000256" key="1">
    <source>
        <dbReference type="ARBA" id="ARBA00001554"/>
    </source>
</evidence>
<keyword evidence="3 4" id="KW-0456">Lyase</keyword>
<dbReference type="GO" id="GO:0006729">
    <property type="term" value="P:tetrahydrobiopterin biosynthetic process"/>
    <property type="evidence" value="ECO:0007669"/>
    <property type="project" value="InterPro"/>
</dbReference>
<accession>A0A059FST3</accession>
<dbReference type="GO" id="GO:0008124">
    <property type="term" value="F:4-alpha-hydroxytetrahydrobiopterin dehydratase activity"/>
    <property type="evidence" value="ECO:0007669"/>
    <property type="project" value="UniProtKB-UniRule"/>
</dbReference>
<dbReference type="RefSeq" id="WP_011648069.1">
    <property type="nucleotide sequence ID" value="NZ_ARYI01000007.1"/>
</dbReference>
<protein>
    <recommendedName>
        <fullName evidence="4">Putative pterin-4-alpha-carbinolamine dehydratase</fullName>
        <shortName evidence="4">PHS</shortName>
        <ecNumber evidence="4">4.2.1.96</ecNumber>
    </recommendedName>
    <alternativeName>
        <fullName evidence="4">4-alpha-hydroxy-tetrahydropterin dehydratase</fullName>
    </alternativeName>
    <alternativeName>
        <fullName evidence="4">Pterin carbinolamine dehydratase</fullName>
        <shortName evidence="4">PCD</shortName>
    </alternativeName>
</protein>
<reference evidence="5 6" key="1">
    <citation type="submission" date="2013-04" db="EMBL/GenBank/DDBJ databases">
        <title>Hyphomonas hirschiana VP5 Genome Sequencing.</title>
        <authorList>
            <person name="Lai Q."/>
            <person name="Shao Z."/>
        </authorList>
    </citation>
    <scope>NUCLEOTIDE SEQUENCE [LARGE SCALE GENOMIC DNA]</scope>
    <source>
        <strain evidence="5 6">VP5</strain>
    </source>
</reference>
<dbReference type="Proteomes" id="UP000025061">
    <property type="component" value="Unassembled WGS sequence"/>
</dbReference>
<name>A0A059FST3_9PROT</name>
<organism evidence="5 6">
    <name type="scientific">Hyphomonas hirschiana VP5</name>
    <dbReference type="NCBI Taxonomy" id="1280951"/>
    <lineage>
        <taxon>Bacteria</taxon>
        <taxon>Pseudomonadati</taxon>
        <taxon>Pseudomonadota</taxon>
        <taxon>Alphaproteobacteria</taxon>
        <taxon>Hyphomonadales</taxon>
        <taxon>Hyphomonadaceae</taxon>
        <taxon>Hyphomonas</taxon>
    </lineage>
</organism>
<comment type="similarity">
    <text evidence="2 4">Belongs to the pterin-4-alpha-carbinolamine dehydratase family.</text>
</comment>
<dbReference type="PATRIC" id="fig|1280951.3.peg.1833"/>
<evidence type="ECO:0000313" key="5">
    <source>
        <dbReference type="EMBL" id="KCZ93536.1"/>
    </source>
</evidence>
<dbReference type="EMBL" id="ARYI01000007">
    <property type="protein sequence ID" value="KCZ93536.1"/>
    <property type="molecule type" value="Genomic_DNA"/>
</dbReference>
<comment type="caution">
    <text evidence="5">The sequence shown here is derived from an EMBL/GenBank/DDBJ whole genome shotgun (WGS) entry which is preliminary data.</text>
</comment>
<dbReference type="HAMAP" id="MF_00434">
    <property type="entry name" value="Pterin_4_alpha"/>
    <property type="match status" value="1"/>
</dbReference>
<sequence length="96" mass="10609">MSKIGADAAVKALKGWKIAEGERDAIEKAYRFADFKTAFAFMSATALKAEQMDHHPEWFNVYNKVDVTLTTHDADGVTQKDLELAGFMDQLAAKLG</sequence>
<evidence type="ECO:0000256" key="2">
    <source>
        <dbReference type="ARBA" id="ARBA00006472"/>
    </source>
</evidence>
<evidence type="ECO:0000313" key="6">
    <source>
        <dbReference type="Proteomes" id="UP000025061"/>
    </source>
</evidence>
<dbReference type="EC" id="4.2.1.96" evidence="4"/>
<dbReference type="Pfam" id="PF01329">
    <property type="entry name" value="Pterin_4a"/>
    <property type="match status" value="1"/>
</dbReference>